<keyword evidence="3 5" id="KW-1133">Transmembrane helix</keyword>
<feature type="transmembrane region" description="Helical" evidence="5">
    <location>
        <begin position="119"/>
        <end position="140"/>
    </location>
</feature>
<proteinExistence type="predicted"/>
<evidence type="ECO:0000256" key="2">
    <source>
        <dbReference type="ARBA" id="ARBA00022692"/>
    </source>
</evidence>
<protein>
    <recommendedName>
        <fullName evidence="6">Integral membrane bound transporter domain-containing protein</fullName>
    </recommendedName>
</protein>
<organism evidence="7 8">
    <name type="scientific">Aquella oligotrophica</name>
    <dbReference type="NCBI Taxonomy" id="2067065"/>
    <lineage>
        <taxon>Bacteria</taxon>
        <taxon>Pseudomonadati</taxon>
        <taxon>Pseudomonadota</taxon>
        <taxon>Betaproteobacteria</taxon>
        <taxon>Neisseriales</taxon>
        <taxon>Neisseriaceae</taxon>
        <taxon>Aquella</taxon>
    </lineage>
</organism>
<dbReference type="KEGG" id="nba:CUN60_10455"/>
<sequence length="344" mass="38653">MKKLLENFLEFDFQINLIALQTAIFGGILAVVYYLTSYNTGLMAAIMGLLTNSLMLTQNYHGHNSKQRLFFGLVFSFICSLMFGLATIVSSSITHSTLIILFLIPLLSILSSHQLLKSFAFYLAYAFILGLGFSAPSYLVAIKYGLFFGFGCLLLVSGGFIRLWLRKKLFHANESVDFVKYRLISYPKKREAIFISILTIAVILGNLIAFLLHLSHGYWLPLTALLVMKNEHQITLKRVLERVIGTILGIIIAYILLTKFSMIGLSLGIMVFFYLSIITLNKHYVAFCTSITLLVMDILFLSGEEKGILKTRLLETVIGVIVVVLASLVVKIWIDKMDTKNNES</sequence>
<dbReference type="GO" id="GO:0016020">
    <property type="term" value="C:membrane"/>
    <property type="evidence" value="ECO:0007669"/>
    <property type="project" value="UniProtKB-SubCell"/>
</dbReference>
<keyword evidence="4 5" id="KW-0472">Membrane</keyword>
<dbReference type="AlphaFoldDB" id="A0A2I7N8B1"/>
<dbReference type="Pfam" id="PF13515">
    <property type="entry name" value="FUSC_2"/>
    <property type="match status" value="1"/>
</dbReference>
<feature type="transmembrane region" description="Helical" evidence="5">
    <location>
        <begin position="95"/>
        <end position="112"/>
    </location>
</feature>
<evidence type="ECO:0000256" key="4">
    <source>
        <dbReference type="ARBA" id="ARBA00023136"/>
    </source>
</evidence>
<evidence type="ECO:0000256" key="5">
    <source>
        <dbReference type="SAM" id="Phobius"/>
    </source>
</evidence>
<feature type="transmembrane region" description="Helical" evidence="5">
    <location>
        <begin position="146"/>
        <end position="165"/>
    </location>
</feature>
<dbReference type="InterPro" id="IPR049453">
    <property type="entry name" value="Memb_transporter_dom"/>
</dbReference>
<reference evidence="8" key="1">
    <citation type="submission" date="2017-11" db="EMBL/GenBank/DDBJ databases">
        <authorList>
            <person name="Chan K.G."/>
            <person name="Lee L.S."/>
        </authorList>
    </citation>
    <scope>NUCLEOTIDE SEQUENCE [LARGE SCALE GENOMIC DNA]</scope>
    <source>
        <strain evidence="8">DSM 100970</strain>
    </source>
</reference>
<keyword evidence="2 5" id="KW-0812">Transmembrane</keyword>
<feature type="transmembrane region" description="Helical" evidence="5">
    <location>
        <begin position="192"/>
        <end position="219"/>
    </location>
</feature>
<gene>
    <name evidence="7" type="ORF">CUN60_10455</name>
</gene>
<feature type="transmembrane region" description="Helical" evidence="5">
    <location>
        <begin position="313"/>
        <end position="334"/>
    </location>
</feature>
<evidence type="ECO:0000313" key="8">
    <source>
        <dbReference type="Proteomes" id="UP000236655"/>
    </source>
</evidence>
<feature type="transmembrane region" description="Helical" evidence="5">
    <location>
        <begin position="69"/>
        <end position="89"/>
    </location>
</feature>
<feature type="transmembrane region" description="Helical" evidence="5">
    <location>
        <begin position="284"/>
        <end position="301"/>
    </location>
</feature>
<feature type="domain" description="Integral membrane bound transporter" evidence="6">
    <location>
        <begin position="207"/>
        <end position="325"/>
    </location>
</feature>
<evidence type="ECO:0000313" key="7">
    <source>
        <dbReference type="EMBL" id="AUR52699.1"/>
    </source>
</evidence>
<dbReference type="Proteomes" id="UP000236655">
    <property type="component" value="Chromosome"/>
</dbReference>
<dbReference type="OrthoDB" id="8670769at2"/>
<name>A0A2I7N8B1_9NEIS</name>
<accession>A0A2I7N8B1</accession>
<keyword evidence="8" id="KW-1185">Reference proteome</keyword>
<feature type="transmembrane region" description="Helical" evidence="5">
    <location>
        <begin position="239"/>
        <end position="257"/>
    </location>
</feature>
<dbReference type="RefSeq" id="WP_102951987.1">
    <property type="nucleotide sequence ID" value="NZ_CP024847.1"/>
</dbReference>
<feature type="transmembrane region" description="Helical" evidence="5">
    <location>
        <begin position="12"/>
        <end position="35"/>
    </location>
</feature>
<dbReference type="EMBL" id="CP024847">
    <property type="protein sequence ID" value="AUR52699.1"/>
    <property type="molecule type" value="Genomic_DNA"/>
</dbReference>
<feature type="transmembrane region" description="Helical" evidence="5">
    <location>
        <begin position="41"/>
        <end position="57"/>
    </location>
</feature>
<evidence type="ECO:0000256" key="3">
    <source>
        <dbReference type="ARBA" id="ARBA00022989"/>
    </source>
</evidence>
<comment type="subcellular location">
    <subcellularLocation>
        <location evidence="1">Membrane</location>
        <topology evidence="1">Multi-pass membrane protein</topology>
    </subcellularLocation>
</comment>
<evidence type="ECO:0000256" key="1">
    <source>
        <dbReference type="ARBA" id="ARBA00004141"/>
    </source>
</evidence>
<evidence type="ECO:0000259" key="6">
    <source>
        <dbReference type="Pfam" id="PF13515"/>
    </source>
</evidence>